<keyword evidence="9 12" id="KW-0030">Aminoacyl-tRNA synthetase</keyword>
<evidence type="ECO:0000256" key="8">
    <source>
        <dbReference type="ARBA" id="ARBA00022917"/>
    </source>
</evidence>
<dbReference type="Proteomes" id="UP000323075">
    <property type="component" value="Unassembled WGS sequence"/>
</dbReference>
<evidence type="ECO:0000256" key="5">
    <source>
        <dbReference type="ARBA" id="ARBA00022598"/>
    </source>
</evidence>
<dbReference type="SUPFAM" id="SSF46589">
    <property type="entry name" value="tRNA-binding arm"/>
    <property type="match status" value="1"/>
</dbReference>
<sequence>MLSRQFVREHPEKVRDALDAKGVDADLDRILEVDEEWRELKARGDELRHDRNEVSSKIGELKQAGDEDAAQEAIERSQALKDELADVEARADDLEAELERLLLTLPMVPDEDAPVGDSEAENVERRREGFDDRRDLPESVVPHYDLGEELDILDFERGAKVSGGGFYFSKGAGARLEHALVQFMLDVHREQGYEDVFPPMPVSARSMEGTGQFPKFVEDAYRIGGENDADYDDDDLWLLPTAEVPVTNMYRDEILLDDDLPVKHQAYSPNFRREAGEHGTETRGIVRVHQFNKVELVNFVRPEDSAERFHGLLDEAEAVLRRLDLPYRVLEMCTGDMGFTQAKKYDIEVWAPGDDMDGGPEMGGRWLEVSSVSNFKDFQARRADIQYRPERHESAEHLHTLNGSGVAVPRVLVAILEYYQNDDGTVTVPEALQPYMNGQTRIEGSRKVGESALGDGDREA</sequence>
<comment type="catalytic activity">
    <reaction evidence="10 12">
        <text>tRNA(Sec) + L-serine + ATP = L-seryl-tRNA(Sec) + AMP + diphosphate + H(+)</text>
        <dbReference type="Rhea" id="RHEA:42580"/>
        <dbReference type="Rhea" id="RHEA-COMP:9742"/>
        <dbReference type="Rhea" id="RHEA-COMP:10128"/>
        <dbReference type="ChEBI" id="CHEBI:15378"/>
        <dbReference type="ChEBI" id="CHEBI:30616"/>
        <dbReference type="ChEBI" id="CHEBI:33019"/>
        <dbReference type="ChEBI" id="CHEBI:33384"/>
        <dbReference type="ChEBI" id="CHEBI:78442"/>
        <dbReference type="ChEBI" id="CHEBI:78533"/>
        <dbReference type="ChEBI" id="CHEBI:456215"/>
        <dbReference type="EC" id="6.1.1.11"/>
    </reaction>
</comment>
<dbReference type="GeneID" id="68694649"/>
<evidence type="ECO:0000256" key="7">
    <source>
        <dbReference type="ARBA" id="ARBA00022840"/>
    </source>
</evidence>
<dbReference type="NCBIfam" id="TIGR00414">
    <property type="entry name" value="serS"/>
    <property type="match status" value="1"/>
</dbReference>
<comment type="subunit">
    <text evidence="12">Homodimer. The tRNA molecule binds across the dimer.</text>
</comment>
<dbReference type="PANTHER" id="PTHR43697">
    <property type="entry name" value="SERYL-TRNA SYNTHETASE"/>
    <property type="match status" value="1"/>
</dbReference>
<dbReference type="Pfam" id="PF00587">
    <property type="entry name" value="tRNA-synt_2b"/>
    <property type="match status" value="1"/>
</dbReference>
<dbReference type="GO" id="GO:0004828">
    <property type="term" value="F:serine-tRNA ligase activity"/>
    <property type="evidence" value="ECO:0007669"/>
    <property type="project" value="UniProtKB-UniRule"/>
</dbReference>
<evidence type="ECO:0000256" key="11">
    <source>
        <dbReference type="ARBA" id="ARBA00048823"/>
    </source>
</evidence>
<proteinExistence type="inferred from homology"/>
<dbReference type="PANTHER" id="PTHR43697:SF1">
    <property type="entry name" value="SERINE--TRNA LIGASE"/>
    <property type="match status" value="1"/>
</dbReference>
<dbReference type="InterPro" id="IPR002314">
    <property type="entry name" value="aa-tRNA-synt_IIb"/>
</dbReference>
<evidence type="ECO:0000256" key="15">
    <source>
        <dbReference type="SAM" id="MobiDB-lite"/>
    </source>
</evidence>
<dbReference type="GO" id="GO:0006434">
    <property type="term" value="P:seryl-tRNA aminoacylation"/>
    <property type="evidence" value="ECO:0007669"/>
    <property type="project" value="UniProtKB-UniRule"/>
</dbReference>
<dbReference type="InterPro" id="IPR002317">
    <property type="entry name" value="Ser-tRNA-ligase_type_1"/>
</dbReference>
<dbReference type="UniPathway" id="UPA00906">
    <property type="reaction ID" value="UER00895"/>
</dbReference>
<evidence type="ECO:0000256" key="14">
    <source>
        <dbReference type="PIRSR" id="PIRSR001529-2"/>
    </source>
</evidence>
<keyword evidence="8 12" id="KW-0648">Protein biosynthesis</keyword>
<evidence type="ECO:0000256" key="1">
    <source>
        <dbReference type="ARBA" id="ARBA00004496"/>
    </source>
</evidence>
<dbReference type="CDD" id="cd00770">
    <property type="entry name" value="SerRS_core"/>
    <property type="match status" value="1"/>
</dbReference>
<evidence type="ECO:0000256" key="10">
    <source>
        <dbReference type="ARBA" id="ARBA00047929"/>
    </source>
</evidence>
<feature type="compositionally biased region" description="Acidic residues" evidence="15">
    <location>
        <begin position="109"/>
        <end position="121"/>
    </location>
</feature>
<comment type="subcellular location">
    <subcellularLocation>
        <location evidence="1 12">Cytoplasm</location>
    </subcellularLocation>
</comment>
<feature type="domain" description="Aminoacyl-transfer RNA synthetases class-II family profile" evidence="16">
    <location>
        <begin position="142"/>
        <end position="429"/>
    </location>
</feature>
<feature type="binding site" evidence="13">
    <location>
        <position position="402"/>
    </location>
    <ligand>
        <name>L-serine</name>
        <dbReference type="ChEBI" id="CHEBI:33384"/>
    </ligand>
</feature>
<dbReference type="Gene3D" id="1.10.287.40">
    <property type="entry name" value="Serine-tRNA synthetase, tRNA binding domain"/>
    <property type="match status" value="1"/>
</dbReference>
<comment type="domain">
    <text evidence="12">Consists of two distinct domains, a catalytic core and a N-terminal extension that is involved in tRNA binding.</text>
</comment>
<comment type="pathway">
    <text evidence="2 12">Aminoacyl-tRNA biosynthesis; selenocysteinyl-tRNA(Sec) biosynthesis; L-seryl-tRNA(Sec) from L-serine and tRNA(Sec): step 1/1.</text>
</comment>
<dbReference type="InterPro" id="IPR045864">
    <property type="entry name" value="aa-tRNA-synth_II/BPL/LPL"/>
</dbReference>
<dbReference type="GO" id="GO:0005524">
    <property type="term" value="F:ATP binding"/>
    <property type="evidence" value="ECO:0007669"/>
    <property type="project" value="UniProtKB-UniRule"/>
</dbReference>
<gene>
    <name evidence="12 17" type="primary">serS</name>
    <name evidence="18" type="ORF">APQ99_00483</name>
    <name evidence="17" type="ORF">HBSAL_10330</name>
</gene>
<feature type="binding site" evidence="14">
    <location>
        <begin position="288"/>
        <end position="291"/>
    </location>
    <ligand>
        <name>ATP</name>
        <dbReference type="ChEBI" id="CHEBI:30616"/>
    </ligand>
</feature>
<name>A0A4D6GV95_HALS9</name>
<evidence type="ECO:0000256" key="4">
    <source>
        <dbReference type="ARBA" id="ARBA00022490"/>
    </source>
</evidence>
<feature type="binding site" evidence="12 14">
    <location>
        <begin position="368"/>
        <end position="371"/>
    </location>
    <ligand>
        <name>ATP</name>
        <dbReference type="ChEBI" id="CHEBI:30616"/>
    </ligand>
</feature>
<dbReference type="Pfam" id="PF02403">
    <property type="entry name" value="Seryl_tRNA_N"/>
    <property type="match status" value="1"/>
</dbReference>
<reference evidence="17 19" key="1">
    <citation type="journal article" date="2019" name="Microbiol. Resour. Announc.">
        <title>The Genome Sequence of the Halobacterium salinarum Type Strain Is Closely Related to That of Laboratory Strains NRC-1 and R1.</title>
        <authorList>
            <person name="Pfeiffer F."/>
            <person name="Marchfelder A."/>
            <person name="Habermann B."/>
            <person name="Dyall-Smith M.L."/>
        </authorList>
    </citation>
    <scope>NUCLEOTIDE SEQUENCE [LARGE SCALE GENOMIC DNA]</scope>
    <source>
        <strain evidence="17">91-R6</strain>
        <strain evidence="19">ATCC 33171 / DSM 3754 / JCM 8978 / NBRC 102687 / NCIMB 764 / 91-R6</strain>
    </source>
</reference>
<evidence type="ECO:0000313" key="18">
    <source>
        <dbReference type="EMBL" id="TYO81968.1"/>
    </source>
</evidence>
<dbReference type="InterPro" id="IPR042103">
    <property type="entry name" value="SerRS_1_N_sf"/>
</dbReference>
<evidence type="ECO:0000256" key="2">
    <source>
        <dbReference type="ARBA" id="ARBA00005045"/>
    </source>
</evidence>
<accession>A0A4D6GV95</accession>
<comment type="similarity">
    <text evidence="3 12">Belongs to the class-II aminoacyl-tRNA synthetase family. Type-1 seryl-tRNA synthetase subfamily.</text>
</comment>
<feature type="binding site" evidence="12 14">
    <location>
        <begin position="272"/>
        <end position="274"/>
    </location>
    <ligand>
        <name>ATP</name>
        <dbReference type="ChEBI" id="CHEBI:30616"/>
    </ligand>
</feature>
<dbReference type="Proteomes" id="UP000296216">
    <property type="component" value="Chromosome"/>
</dbReference>
<evidence type="ECO:0000313" key="20">
    <source>
        <dbReference type="Proteomes" id="UP000323075"/>
    </source>
</evidence>
<organism evidence="17 19">
    <name type="scientific">Halobacterium salinarum (strain ATCC 33171 / DSM 3754 / JCM 8978 / NBRC 102687 / NCIMB 764 / 91-R6)</name>
    <dbReference type="NCBI Taxonomy" id="2597657"/>
    <lineage>
        <taxon>Archaea</taxon>
        <taxon>Methanobacteriati</taxon>
        <taxon>Methanobacteriota</taxon>
        <taxon>Stenosarchaea group</taxon>
        <taxon>Halobacteria</taxon>
        <taxon>Halobacteriales</taxon>
        <taxon>Halobacteriaceae</taxon>
        <taxon>Halobacterium</taxon>
    </lineage>
</organism>
<dbReference type="RefSeq" id="WP_010903523.1">
    <property type="nucleotide sequence ID" value="NZ_VRYN01000001.1"/>
</dbReference>
<dbReference type="EMBL" id="VRYN01000001">
    <property type="protein sequence ID" value="TYO81968.1"/>
    <property type="molecule type" value="Genomic_DNA"/>
</dbReference>
<dbReference type="GO" id="GO:0016260">
    <property type="term" value="P:selenocysteine biosynthetic process"/>
    <property type="evidence" value="ECO:0007669"/>
    <property type="project" value="UniProtKB-UniRule"/>
</dbReference>
<comment type="function">
    <text evidence="12">Catalyzes the attachment of serine to tRNA(Ser). Is also able to aminoacylate tRNA(Sec) with serine, to form the misacylated tRNA L-seryl-tRNA(Sec), which will be further converted into selenocysteinyl-tRNA(Sec).</text>
</comment>
<evidence type="ECO:0000256" key="12">
    <source>
        <dbReference type="HAMAP-Rule" id="MF_00176"/>
    </source>
</evidence>
<comment type="catalytic activity">
    <reaction evidence="11 12">
        <text>tRNA(Ser) + L-serine + ATP = L-seryl-tRNA(Ser) + AMP + diphosphate + H(+)</text>
        <dbReference type="Rhea" id="RHEA:12292"/>
        <dbReference type="Rhea" id="RHEA-COMP:9669"/>
        <dbReference type="Rhea" id="RHEA-COMP:9703"/>
        <dbReference type="ChEBI" id="CHEBI:15378"/>
        <dbReference type="ChEBI" id="CHEBI:30616"/>
        <dbReference type="ChEBI" id="CHEBI:33019"/>
        <dbReference type="ChEBI" id="CHEBI:33384"/>
        <dbReference type="ChEBI" id="CHEBI:78442"/>
        <dbReference type="ChEBI" id="CHEBI:78533"/>
        <dbReference type="ChEBI" id="CHEBI:456215"/>
        <dbReference type="EC" id="6.1.1.11"/>
    </reaction>
</comment>
<keyword evidence="7 12" id="KW-0067">ATP-binding</keyword>
<feature type="region of interest" description="Disordered" evidence="15">
    <location>
        <begin position="50"/>
        <end position="71"/>
    </location>
</feature>
<reference evidence="18 20" key="2">
    <citation type="submission" date="2019-07" db="EMBL/GenBank/DDBJ databases">
        <title>Genomic Encyclopedia of Archaeal and Bacterial Type Strains, Phase II (KMG-II): from individual species to whole genera.</title>
        <authorList>
            <person name="Goeker M."/>
        </authorList>
    </citation>
    <scope>NUCLEOTIDE SEQUENCE [LARGE SCALE GENOMIC DNA]</scope>
    <source>
        <strain evidence="18 20">DSM 3754</strain>
    </source>
</reference>
<evidence type="ECO:0000313" key="19">
    <source>
        <dbReference type="Proteomes" id="UP000296216"/>
    </source>
</evidence>
<keyword evidence="6 12" id="KW-0547">Nucleotide-binding</keyword>
<dbReference type="GO" id="GO:0005737">
    <property type="term" value="C:cytoplasm"/>
    <property type="evidence" value="ECO:0007669"/>
    <property type="project" value="UniProtKB-SubCell"/>
</dbReference>
<evidence type="ECO:0000259" key="16">
    <source>
        <dbReference type="PROSITE" id="PS50862"/>
    </source>
</evidence>
<keyword evidence="5 12" id="KW-0436">Ligase</keyword>
<dbReference type="Gene3D" id="3.30.930.10">
    <property type="entry name" value="Bira Bifunctional Protein, Domain 2"/>
    <property type="match status" value="1"/>
</dbReference>
<feature type="binding site" evidence="12 13">
    <location>
        <position position="295"/>
    </location>
    <ligand>
        <name>L-serine</name>
        <dbReference type="ChEBI" id="CHEBI:33384"/>
    </ligand>
</feature>
<dbReference type="InterPro" id="IPR006195">
    <property type="entry name" value="aa-tRNA-synth_II"/>
</dbReference>
<feature type="binding site" evidence="12">
    <location>
        <begin position="241"/>
        <end position="243"/>
    </location>
    <ligand>
        <name>L-serine</name>
        <dbReference type="ChEBI" id="CHEBI:33384"/>
    </ligand>
</feature>
<dbReference type="SUPFAM" id="SSF55681">
    <property type="entry name" value="Class II aaRS and biotin synthetases"/>
    <property type="match status" value="1"/>
</dbReference>
<dbReference type="EC" id="6.1.1.11" evidence="12"/>
<evidence type="ECO:0000256" key="13">
    <source>
        <dbReference type="PIRSR" id="PIRSR001529-1"/>
    </source>
</evidence>
<evidence type="ECO:0000256" key="9">
    <source>
        <dbReference type="ARBA" id="ARBA00023146"/>
    </source>
</evidence>
<feature type="binding site" evidence="12">
    <location>
        <position position="288"/>
    </location>
    <ligand>
        <name>ATP</name>
        <dbReference type="ChEBI" id="CHEBI:30616"/>
    </ligand>
</feature>
<feature type="compositionally biased region" description="Basic and acidic residues" evidence="15">
    <location>
        <begin position="50"/>
        <end position="65"/>
    </location>
</feature>
<dbReference type="PROSITE" id="PS50862">
    <property type="entry name" value="AA_TRNA_LIGASE_II"/>
    <property type="match status" value="1"/>
</dbReference>
<feature type="binding site" evidence="13">
    <location>
        <position position="272"/>
    </location>
    <ligand>
        <name>L-serine</name>
        <dbReference type="ChEBI" id="CHEBI:33384"/>
    </ligand>
</feature>
<dbReference type="HAMAP" id="MF_00176">
    <property type="entry name" value="Ser_tRNA_synth_type1"/>
    <property type="match status" value="1"/>
</dbReference>
<dbReference type="EMBL" id="CP038631">
    <property type="protein sequence ID" value="QCC45709.1"/>
    <property type="molecule type" value="Genomic_DNA"/>
</dbReference>
<dbReference type="PIRSF" id="PIRSF001529">
    <property type="entry name" value="Ser-tRNA-synth_IIa"/>
    <property type="match status" value="1"/>
</dbReference>
<dbReference type="InterPro" id="IPR015866">
    <property type="entry name" value="Ser-tRNA-synth_1_N"/>
</dbReference>
<dbReference type="InterPro" id="IPR033729">
    <property type="entry name" value="SerRS_core"/>
</dbReference>
<feature type="binding site" evidence="12">
    <location>
        <position position="404"/>
    </location>
    <ligand>
        <name>L-serine</name>
        <dbReference type="ChEBI" id="CHEBI:33384"/>
    </ligand>
</feature>
<keyword evidence="4 12" id="KW-0963">Cytoplasm</keyword>
<dbReference type="PRINTS" id="PR00981">
    <property type="entry name" value="TRNASYNTHSER"/>
</dbReference>
<reference evidence="17" key="3">
    <citation type="journal article" name="MicrobiologyOpen">
        <title>Whole-genome comparison between the type strain of Halobacterium salinarum (DSM 3754(T)) and the laboratory strains R1 and NRC-1.</title>
        <authorList>
            <person name="Pfeiffer F."/>
            <person name="Losensky G."/>
            <person name="Marchfelder A."/>
            <person name="Habermann B."/>
            <person name="Dyall-Smith M."/>
        </authorList>
    </citation>
    <scope>NUCLEOTIDE SEQUENCE</scope>
    <source>
        <strain evidence="17">91-R6</strain>
    </source>
</reference>
<dbReference type="AlphaFoldDB" id="A0A4D6GV95"/>
<dbReference type="InterPro" id="IPR010978">
    <property type="entry name" value="tRNA-bd_arm"/>
</dbReference>
<evidence type="ECO:0000256" key="6">
    <source>
        <dbReference type="ARBA" id="ARBA00022741"/>
    </source>
</evidence>
<evidence type="ECO:0000313" key="17">
    <source>
        <dbReference type="EMBL" id="QCC45709.1"/>
    </source>
</evidence>
<feature type="region of interest" description="Disordered" evidence="15">
    <location>
        <begin position="109"/>
        <end position="129"/>
    </location>
</feature>
<dbReference type="SMR" id="A0A4D6GV95"/>
<feature type="binding site" evidence="13">
    <location>
        <position position="241"/>
    </location>
    <ligand>
        <name>L-serine</name>
        <dbReference type="ChEBI" id="CHEBI:33384"/>
    </ligand>
</feature>
<protein>
    <recommendedName>
        <fullName evidence="12">Serine--tRNA ligase</fullName>
        <ecNumber evidence="12">6.1.1.11</ecNumber>
    </recommendedName>
    <alternativeName>
        <fullName evidence="12">Seryl-tRNA synthetase</fullName>
        <shortName evidence="12">SerRS</shortName>
    </alternativeName>
    <alternativeName>
        <fullName evidence="12">Seryl-tRNA(Ser/Sec) synthetase</fullName>
    </alternativeName>
</protein>
<evidence type="ECO:0000256" key="3">
    <source>
        <dbReference type="ARBA" id="ARBA00010728"/>
    </source>
</evidence>